<feature type="domain" description="Glucose-methanol-choline oxidoreductase C-terminal" evidence="8">
    <location>
        <begin position="363"/>
        <end position="476"/>
    </location>
</feature>
<dbReference type="SUPFAM" id="SSF51905">
    <property type="entry name" value="FAD/NAD(P)-binding domain"/>
    <property type="match status" value="1"/>
</dbReference>
<accession>A0ABW0X3A2</accession>
<evidence type="ECO:0000256" key="2">
    <source>
        <dbReference type="ARBA" id="ARBA00022630"/>
    </source>
</evidence>
<protein>
    <submittedName>
        <fullName evidence="9">FAD-dependent oxidoreductase</fullName>
    </submittedName>
</protein>
<sequence length="518" mass="54960">MSRAPRPIDCDALVIGSGAGGSVAALGLARAGRDTVVLEEGPRVTTAEIAAATPAQNLRRLYRHAGLAPIHGRPVIAFGEGCCVGGTTVVNGGLLWEPPADLLDRWADHAGTDGYRRPDLDRHLREITRRLGVAVQRPGDGNRDSRLLADGADRLGWHWAAARRAAPGCSHANRCPTGCPSGAKQSMLLSYLPAAERHGARIHPRTRVLGLSHRRRSVTAVHALGPEGEPLTYRPRTVVLAAGPIGSPALLQRSGIHRRHAGRRTAVHVNLKVVARFPEPVRATRGTIFTAQLQHFQDQGLLVMPANLTPGALGAALAGHDPRTVDALLADLDRTALFTAQVRVDGPVAVTSLPGGRTLLRHRLTAADGHRLRSALHLTARLLLAAGATAVHPPFPGPPLRSEAEARQCAEHSSLADWPLVSVHAMASCPMGTPAGGGLCDPVGRPYGFDNLHLCDASVLPGATGISPQGTVMAFAHEITERLLESTRPQLTRAQTSRPQTTRPQSTPLRPTRRETTG</sequence>
<dbReference type="Proteomes" id="UP001595975">
    <property type="component" value="Unassembled WGS sequence"/>
</dbReference>
<evidence type="ECO:0000313" key="10">
    <source>
        <dbReference type="Proteomes" id="UP001595975"/>
    </source>
</evidence>
<evidence type="ECO:0000259" key="8">
    <source>
        <dbReference type="Pfam" id="PF05199"/>
    </source>
</evidence>
<feature type="domain" description="FAD-dependent oxidoreductase 2 FAD-binding" evidence="7">
    <location>
        <begin position="11"/>
        <end position="46"/>
    </location>
</feature>
<evidence type="ECO:0000313" key="9">
    <source>
        <dbReference type="EMBL" id="MFC5664250.1"/>
    </source>
</evidence>
<organism evidence="9 10">
    <name type="scientific">Kitasatospora misakiensis</name>
    <dbReference type="NCBI Taxonomy" id="67330"/>
    <lineage>
        <taxon>Bacteria</taxon>
        <taxon>Bacillati</taxon>
        <taxon>Actinomycetota</taxon>
        <taxon>Actinomycetes</taxon>
        <taxon>Kitasatosporales</taxon>
        <taxon>Streptomycetaceae</taxon>
        <taxon>Kitasatospora</taxon>
    </lineage>
</organism>
<keyword evidence="10" id="KW-1185">Reference proteome</keyword>
<comment type="caution">
    <text evidence="9">The sequence shown here is derived from an EMBL/GenBank/DDBJ whole genome shotgun (WGS) entry which is preliminary data.</text>
</comment>
<evidence type="ECO:0000259" key="6">
    <source>
        <dbReference type="Pfam" id="PF00732"/>
    </source>
</evidence>
<dbReference type="PANTHER" id="PTHR46056:SF12">
    <property type="entry name" value="LONG-CHAIN-ALCOHOL OXIDASE"/>
    <property type="match status" value="1"/>
</dbReference>
<name>A0ABW0X3A2_9ACTN</name>
<evidence type="ECO:0000256" key="3">
    <source>
        <dbReference type="ARBA" id="ARBA00022827"/>
    </source>
</evidence>
<comment type="similarity">
    <text evidence="1">Belongs to the GMC oxidoreductase family.</text>
</comment>
<evidence type="ECO:0000259" key="7">
    <source>
        <dbReference type="Pfam" id="PF00890"/>
    </source>
</evidence>
<feature type="region of interest" description="Disordered" evidence="5">
    <location>
        <begin position="486"/>
        <end position="518"/>
    </location>
</feature>
<evidence type="ECO:0000256" key="4">
    <source>
        <dbReference type="ARBA" id="ARBA00023002"/>
    </source>
</evidence>
<dbReference type="InterPro" id="IPR036188">
    <property type="entry name" value="FAD/NAD-bd_sf"/>
</dbReference>
<keyword evidence="2" id="KW-0285">Flavoprotein</keyword>
<keyword evidence="3" id="KW-0274">FAD</keyword>
<proteinExistence type="inferred from homology"/>
<dbReference type="Pfam" id="PF00890">
    <property type="entry name" value="FAD_binding_2"/>
    <property type="match status" value="1"/>
</dbReference>
<dbReference type="EMBL" id="JBHSOF010000016">
    <property type="protein sequence ID" value="MFC5664250.1"/>
    <property type="molecule type" value="Genomic_DNA"/>
</dbReference>
<dbReference type="Pfam" id="PF00732">
    <property type="entry name" value="GMC_oxred_N"/>
    <property type="match status" value="1"/>
</dbReference>
<keyword evidence="4" id="KW-0560">Oxidoreductase</keyword>
<dbReference type="InterPro" id="IPR000172">
    <property type="entry name" value="GMC_OxRdtase_N"/>
</dbReference>
<dbReference type="Pfam" id="PF05199">
    <property type="entry name" value="GMC_oxred_C"/>
    <property type="match status" value="1"/>
</dbReference>
<dbReference type="RefSeq" id="WP_380225951.1">
    <property type="nucleotide sequence ID" value="NZ_JBHSOF010000016.1"/>
</dbReference>
<feature type="compositionally biased region" description="Polar residues" evidence="5">
    <location>
        <begin position="487"/>
        <end position="509"/>
    </location>
</feature>
<gene>
    <name evidence="9" type="ORF">ACFP3U_14805</name>
</gene>
<evidence type="ECO:0000256" key="5">
    <source>
        <dbReference type="SAM" id="MobiDB-lite"/>
    </source>
</evidence>
<dbReference type="Gene3D" id="3.50.50.60">
    <property type="entry name" value="FAD/NAD(P)-binding domain"/>
    <property type="match status" value="2"/>
</dbReference>
<dbReference type="PRINTS" id="PR00420">
    <property type="entry name" value="RNGMNOXGNASE"/>
</dbReference>
<evidence type="ECO:0000256" key="1">
    <source>
        <dbReference type="ARBA" id="ARBA00010790"/>
    </source>
</evidence>
<dbReference type="PANTHER" id="PTHR46056">
    <property type="entry name" value="LONG-CHAIN-ALCOHOL OXIDASE"/>
    <property type="match status" value="1"/>
</dbReference>
<dbReference type="InterPro" id="IPR003953">
    <property type="entry name" value="FAD-dep_OxRdtase_2_FAD-bd"/>
</dbReference>
<reference evidence="10" key="1">
    <citation type="journal article" date="2019" name="Int. J. Syst. Evol. Microbiol.">
        <title>The Global Catalogue of Microorganisms (GCM) 10K type strain sequencing project: providing services to taxonomists for standard genome sequencing and annotation.</title>
        <authorList>
            <consortium name="The Broad Institute Genomics Platform"/>
            <consortium name="The Broad Institute Genome Sequencing Center for Infectious Disease"/>
            <person name="Wu L."/>
            <person name="Ma J."/>
        </authorList>
    </citation>
    <scope>NUCLEOTIDE SEQUENCE [LARGE SCALE GENOMIC DNA]</scope>
    <source>
        <strain evidence="10">CGMCC 4.1437</strain>
    </source>
</reference>
<dbReference type="InterPro" id="IPR007867">
    <property type="entry name" value="GMC_OxRtase_C"/>
</dbReference>
<feature type="domain" description="Glucose-methanol-choline oxidoreductase N-terminal" evidence="6">
    <location>
        <begin position="60"/>
        <end position="269"/>
    </location>
</feature>